<evidence type="ECO:0000256" key="5">
    <source>
        <dbReference type="ARBA" id="ARBA00022679"/>
    </source>
</evidence>
<dbReference type="EMBL" id="FWZX01000005">
    <property type="protein sequence ID" value="SMF13457.1"/>
    <property type="molecule type" value="Genomic_DNA"/>
</dbReference>
<dbReference type="SUPFAM" id="SSF53756">
    <property type="entry name" value="UDP-Glycosyltransferase/glycogen phosphorylase"/>
    <property type="match status" value="1"/>
</dbReference>
<reference evidence="10 11" key="1">
    <citation type="submission" date="2017-04" db="EMBL/GenBank/DDBJ databases">
        <authorList>
            <person name="Afonso C.L."/>
            <person name="Miller P.J."/>
            <person name="Scott M.A."/>
            <person name="Spackman E."/>
            <person name="Goraichik I."/>
            <person name="Dimitrov K.M."/>
            <person name="Suarez D.L."/>
            <person name="Swayne D.E."/>
        </authorList>
    </citation>
    <scope>NUCLEOTIDE SEQUENCE [LARGE SCALE GENOMIC DNA]</scope>
    <source>
        <strain evidence="10 11">USBA 355</strain>
    </source>
</reference>
<gene>
    <name evidence="10" type="ORF">SAMN05428998_105164</name>
</gene>
<dbReference type="RefSeq" id="WP_159460154.1">
    <property type="nucleotide sequence ID" value="NZ_FWZX01000005.1"/>
</dbReference>
<accession>A0A1Y6BIH6</accession>
<dbReference type="InterPro" id="IPR011990">
    <property type="entry name" value="TPR-like_helical_dom_sf"/>
</dbReference>
<feature type="domain" description="O-GlcNAc transferase C-terminal" evidence="9">
    <location>
        <begin position="413"/>
        <end position="582"/>
    </location>
</feature>
<dbReference type="Gene3D" id="3.40.50.11380">
    <property type="match status" value="1"/>
</dbReference>
<evidence type="ECO:0000256" key="2">
    <source>
        <dbReference type="ARBA" id="ARBA00005386"/>
    </source>
</evidence>
<organism evidence="10 11">
    <name type="scientific">Tistlia consotensis USBA 355</name>
    <dbReference type="NCBI Taxonomy" id="560819"/>
    <lineage>
        <taxon>Bacteria</taxon>
        <taxon>Pseudomonadati</taxon>
        <taxon>Pseudomonadota</taxon>
        <taxon>Alphaproteobacteria</taxon>
        <taxon>Rhodospirillales</taxon>
        <taxon>Rhodovibrionaceae</taxon>
        <taxon>Tistlia</taxon>
    </lineage>
</organism>
<dbReference type="Pfam" id="PF13174">
    <property type="entry name" value="TPR_6"/>
    <property type="match status" value="1"/>
</dbReference>
<feature type="repeat" description="TPR" evidence="8">
    <location>
        <begin position="140"/>
        <end position="173"/>
    </location>
</feature>
<comment type="similarity">
    <text evidence="2">Belongs to the glycosyltransferase 41 family. O-GlcNAc transferase subfamily.</text>
</comment>
<protein>
    <recommendedName>
        <fullName evidence="3">protein O-GlcNAc transferase</fullName>
        <ecNumber evidence="3">2.4.1.255</ecNumber>
    </recommendedName>
</protein>
<dbReference type="Pfam" id="PF14559">
    <property type="entry name" value="TPR_19"/>
    <property type="match status" value="1"/>
</dbReference>
<keyword evidence="4" id="KW-0328">Glycosyltransferase</keyword>
<evidence type="ECO:0000313" key="10">
    <source>
        <dbReference type="EMBL" id="SMF13457.1"/>
    </source>
</evidence>
<keyword evidence="5 10" id="KW-0808">Transferase</keyword>
<evidence type="ECO:0000313" key="11">
    <source>
        <dbReference type="Proteomes" id="UP000192917"/>
    </source>
</evidence>
<dbReference type="EC" id="2.4.1.255" evidence="3"/>
<feature type="repeat" description="TPR" evidence="8">
    <location>
        <begin position="38"/>
        <end position="71"/>
    </location>
</feature>
<dbReference type="PANTHER" id="PTHR44835">
    <property type="entry name" value="UDP-N-ACETYLGLUCOSAMINE--PEPTIDE N-ACETYLGLUCOSAMINYLTRANSFERASE SPINDLY-RELATED"/>
    <property type="match status" value="1"/>
</dbReference>
<dbReference type="STRING" id="560819.SAMN05428998_105164"/>
<dbReference type="Proteomes" id="UP000192917">
    <property type="component" value="Unassembled WGS sequence"/>
</dbReference>
<dbReference type="InterPro" id="IPR029489">
    <property type="entry name" value="OGT/SEC/SPY_C"/>
</dbReference>
<dbReference type="PANTHER" id="PTHR44835:SF1">
    <property type="entry name" value="PROTEIN O-GLCNAC TRANSFERASE"/>
    <property type="match status" value="1"/>
</dbReference>
<evidence type="ECO:0000256" key="1">
    <source>
        <dbReference type="ARBA" id="ARBA00004922"/>
    </source>
</evidence>
<dbReference type="Pfam" id="PF13844">
    <property type="entry name" value="Glyco_transf_41"/>
    <property type="match status" value="1"/>
</dbReference>
<dbReference type="Gene3D" id="3.40.50.2000">
    <property type="entry name" value="Glycogen Phosphorylase B"/>
    <property type="match status" value="1"/>
</dbReference>
<evidence type="ECO:0000259" key="9">
    <source>
        <dbReference type="Pfam" id="PF13844"/>
    </source>
</evidence>
<evidence type="ECO:0000256" key="3">
    <source>
        <dbReference type="ARBA" id="ARBA00011970"/>
    </source>
</evidence>
<sequence>MATAEQTFFKAVERQQLGDLPGAEKLYRRVLKQHPDHPAVLNNLAVLLKALDRREAAERALERALRTSPDHADAWNNLGTLREEGGRDDEALAAYERVLALQPDHADALGNHADLLRRRGRFAEALAGLRRAVAANPAGARNWERLGDALQAEGSLAEAEEAYRRSFQLQPRDALRIKHGLMLPPVYRSEADLESHRQRFLASLDSLLGERLTVADPLAELAELPFYLAFQGRDERETQARLGRLFGGLLPAEAPAPRPNAGTRPRIGLLSSHWQGHSVGSCYRGTAAALAEAGLEVLRFDSGRAAAGDTLPLPRDLAAARRRIAEARLDALIYTDLGFDPFSYFLSFSRLAPLQLVLNGHPMTSGVPALDLFVTAEPLCGPGFDEGFTERLVTLPWVPGVFEEPAAPPPPADREALGLPAAARLYCCPMMLFKLHPAMDEAFAGILAADPEALVLLVEDRYSPKLGEALRARFAESLGSLAARVRFLPYQGGRAFPALLQACDVLLDSFPFGGGTTSLAALAVGRPPVTLEGPLTRSRSTAGFYRAMGFAGPVAHDVEDYVRQAVALAGDPALRQARAEEIAAKRPVLYGNRRGAEALAELLLREAGRAAA</sequence>
<dbReference type="SMART" id="SM00028">
    <property type="entry name" value="TPR"/>
    <property type="match status" value="5"/>
</dbReference>
<evidence type="ECO:0000256" key="4">
    <source>
        <dbReference type="ARBA" id="ARBA00022676"/>
    </source>
</evidence>
<dbReference type="AlphaFoldDB" id="A0A1Y6BIH6"/>
<comment type="pathway">
    <text evidence="1">Protein modification; protein glycosylation.</text>
</comment>
<evidence type="ECO:0000256" key="6">
    <source>
        <dbReference type="ARBA" id="ARBA00022737"/>
    </source>
</evidence>
<keyword evidence="6" id="KW-0677">Repeat</keyword>
<proteinExistence type="inferred from homology"/>
<dbReference type="Pfam" id="PF13432">
    <property type="entry name" value="TPR_16"/>
    <property type="match status" value="1"/>
</dbReference>
<dbReference type="SUPFAM" id="SSF48452">
    <property type="entry name" value="TPR-like"/>
    <property type="match status" value="1"/>
</dbReference>
<dbReference type="GO" id="GO:0097363">
    <property type="term" value="F:protein O-acetylglucosaminyltransferase activity"/>
    <property type="evidence" value="ECO:0007669"/>
    <property type="project" value="UniProtKB-EC"/>
</dbReference>
<dbReference type="Gene3D" id="1.25.40.10">
    <property type="entry name" value="Tetratricopeptide repeat domain"/>
    <property type="match status" value="2"/>
</dbReference>
<feature type="repeat" description="TPR" evidence="8">
    <location>
        <begin position="72"/>
        <end position="105"/>
    </location>
</feature>
<dbReference type="InterPro" id="IPR019734">
    <property type="entry name" value="TPR_rpt"/>
</dbReference>
<dbReference type="PROSITE" id="PS50293">
    <property type="entry name" value="TPR_REGION"/>
    <property type="match status" value="1"/>
</dbReference>
<evidence type="ECO:0000256" key="7">
    <source>
        <dbReference type="ARBA" id="ARBA00022803"/>
    </source>
</evidence>
<keyword evidence="7 8" id="KW-0802">TPR repeat</keyword>
<keyword evidence="11" id="KW-1185">Reference proteome</keyword>
<dbReference type="InterPro" id="IPR051939">
    <property type="entry name" value="Glycosyltr_41/O-GlcNAc_trsf"/>
</dbReference>
<evidence type="ECO:0000256" key="8">
    <source>
        <dbReference type="PROSITE-ProRule" id="PRU00339"/>
    </source>
</evidence>
<name>A0A1Y6BIH6_9PROT</name>
<dbReference type="PROSITE" id="PS50005">
    <property type="entry name" value="TPR"/>
    <property type="match status" value="3"/>
</dbReference>